<sequence length="294" mass="33051">MTSPNEFSLDAHHEQLPEEVEKNRQAILGSPSYVLAEKDVLFLAEPEMRPVRMQLELQKTEQAMVREGVDSTVVVFGGTQIVPQHEAESRVKLAKLELEGDPDNERLQRAVLRAEKQLGKARYYDECREFARIVSSTCQIDGKCEFVVTTGGGPGIMEAANRGAFDVGAKSIGLNIELPHEQEPNPYITPSLCFQFHYFAMRKFHFILRAAALVVFPGGYGTLDELFNTLCLRQTGRMQAIPIILYGREYWEGVMNLQTLADEGVIADEHLDLVSYAETPEEAWKIISTYHGVD</sequence>
<reference evidence="3 4" key="1">
    <citation type="submission" date="2019-02" db="EMBL/GenBank/DDBJ databases">
        <title>Deep-cultivation of Planctomycetes and their phenomic and genomic characterization uncovers novel biology.</title>
        <authorList>
            <person name="Wiegand S."/>
            <person name="Jogler M."/>
            <person name="Boedeker C."/>
            <person name="Pinto D."/>
            <person name="Vollmers J."/>
            <person name="Rivas-Marin E."/>
            <person name="Kohn T."/>
            <person name="Peeters S.H."/>
            <person name="Heuer A."/>
            <person name="Rast P."/>
            <person name="Oberbeckmann S."/>
            <person name="Bunk B."/>
            <person name="Jeske O."/>
            <person name="Meyerdierks A."/>
            <person name="Storesund J.E."/>
            <person name="Kallscheuer N."/>
            <person name="Luecker S."/>
            <person name="Lage O.M."/>
            <person name="Pohl T."/>
            <person name="Merkel B.J."/>
            <person name="Hornburger P."/>
            <person name="Mueller R.-W."/>
            <person name="Bruemmer F."/>
            <person name="Labrenz M."/>
            <person name="Spormann A.M."/>
            <person name="Op Den Camp H."/>
            <person name="Overmann J."/>
            <person name="Amann R."/>
            <person name="Jetten M.S.M."/>
            <person name="Mascher T."/>
            <person name="Medema M.H."/>
            <person name="Devos D.P."/>
            <person name="Kaster A.-K."/>
            <person name="Ovreas L."/>
            <person name="Rohde M."/>
            <person name="Galperin M.Y."/>
            <person name="Jogler C."/>
        </authorList>
    </citation>
    <scope>NUCLEOTIDE SEQUENCE [LARGE SCALE GENOMIC DNA]</scope>
    <source>
        <strain evidence="3 4">KOR34</strain>
    </source>
</reference>
<protein>
    <recommendedName>
        <fullName evidence="2">Cytokinin riboside 5'-monophosphate phosphoribohydrolase</fullName>
        <ecNumber evidence="2">3.2.2.n1</ecNumber>
    </recommendedName>
</protein>
<gene>
    <name evidence="3" type="ORF">KOR34_42350</name>
</gene>
<dbReference type="EMBL" id="SIHJ01000003">
    <property type="protein sequence ID" value="TWT32472.1"/>
    <property type="molecule type" value="Genomic_DNA"/>
</dbReference>
<dbReference type="Gene3D" id="3.40.50.450">
    <property type="match status" value="1"/>
</dbReference>
<keyword evidence="2" id="KW-0203">Cytokinin biosynthesis</keyword>
<dbReference type="InterPro" id="IPR052341">
    <property type="entry name" value="LOG_family_nucleotidases"/>
</dbReference>
<dbReference type="PANTHER" id="PTHR43393:SF3">
    <property type="entry name" value="LYSINE DECARBOXYLASE-LIKE PROTEIN"/>
    <property type="match status" value="1"/>
</dbReference>
<dbReference type="GO" id="GO:0008714">
    <property type="term" value="F:AMP nucleosidase activity"/>
    <property type="evidence" value="ECO:0007669"/>
    <property type="project" value="UniProtKB-EC"/>
</dbReference>
<keyword evidence="2" id="KW-0378">Hydrolase</keyword>
<dbReference type="GO" id="GO:0005829">
    <property type="term" value="C:cytosol"/>
    <property type="evidence" value="ECO:0007669"/>
    <property type="project" value="TreeGrafter"/>
</dbReference>
<comment type="similarity">
    <text evidence="2">Belongs to the LOG family.</text>
</comment>
<proteinExistence type="inferred from homology"/>
<evidence type="ECO:0000256" key="2">
    <source>
        <dbReference type="RuleBase" id="RU363015"/>
    </source>
</evidence>
<dbReference type="NCBIfam" id="TIGR00730">
    <property type="entry name" value="Rossman fold protein, TIGR00730 family"/>
    <property type="match status" value="1"/>
</dbReference>
<organism evidence="3 4">
    <name type="scientific">Posidoniimonas corsicana</name>
    <dbReference type="NCBI Taxonomy" id="1938618"/>
    <lineage>
        <taxon>Bacteria</taxon>
        <taxon>Pseudomonadati</taxon>
        <taxon>Planctomycetota</taxon>
        <taxon>Planctomycetia</taxon>
        <taxon>Pirellulales</taxon>
        <taxon>Lacipirellulaceae</taxon>
        <taxon>Posidoniimonas</taxon>
    </lineage>
</organism>
<dbReference type="InterPro" id="IPR031100">
    <property type="entry name" value="LOG_fam"/>
</dbReference>
<comment type="catalytic activity">
    <reaction evidence="1">
        <text>AMP + H2O = D-ribose 5-phosphate + adenine</text>
        <dbReference type="Rhea" id="RHEA:20129"/>
        <dbReference type="ChEBI" id="CHEBI:15377"/>
        <dbReference type="ChEBI" id="CHEBI:16708"/>
        <dbReference type="ChEBI" id="CHEBI:78346"/>
        <dbReference type="ChEBI" id="CHEBI:456215"/>
        <dbReference type="EC" id="3.2.2.4"/>
    </reaction>
</comment>
<dbReference type="OrthoDB" id="9801098at2"/>
<dbReference type="PANTHER" id="PTHR43393">
    <property type="entry name" value="CYTOKININ RIBOSIDE 5'-MONOPHOSPHATE PHOSPHORIBOHYDROLASE"/>
    <property type="match status" value="1"/>
</dbReference>
<evidence type="ECO:0000313" key="4">
    <source>
        <dbReference type="Proteomes" id="UP000316714"/>
    </source>
</evidence>
<evidence type="ECO:0000256" key="1">
    <source>
        <dbReference type="ARBA" id="ARBA00000274"/>
    </source>
</evidence>
<dbReference type="Proteomes" id="UP000316714">
    <property type="component" value="Unassembled WGS sequence"/>
</dbReference>
<comment type="caution">
    <text evidence="3">The sequence shown here is derived from an EMBL/GenBank/DDBJ whole genome shotgun (WGS) entry which is preliminary data.</text>
</comment>
<dbReference type="EC" id="3.2.2.n1" evidence="2"/>
<dbReference type="SUPFAM" id="SSF102405">
    <property type="entry name" value="MCP/YpsA-like"/>
    <property type="match status" value="1"/>
</dbReference>
<dbReference type="Pfam" id="PF03641">
    <property type="entry name" value="Lysine_decarbox"/>
    <property type="match status" value="1"/>
</dbReference>
<name>A0A5C5V3Z4_9BACT</name>
<keyword evidence="4" id="KW-1185">Reference proteome</keyword>
<dbReference type="AlphaFoldDB" id="A0A5C5V3Z4"/>
<evidence type="ECO:0000313" key="3">
    <source>
        <dbReference type="EMBL" id="TWT32472.1"/>
    </source>
</evidence>
<dbReference type="RefSeq" id="WP_146567868.1">
    <property type="nucleotide sequence ID" value="NZ_SIHJ01000003.1"/>
</dbReference>
<dbReference type="GO" id="GO:0009691">
    <property type="term" value="P:cytokinin biosynthetic process"/>
    <property type="evidence" value="ECO:0007669"/>
    <property type="project" value="UniProtKB-UniRule"/>
</dbReference>
<dbReference type="InterPro" id="IPR005269">
    <property type="entry name" value="LOG"/>
</dbReference>
<accession>A0A5C5V3Z4</accession>